<feature type="domain" description="Origin recognition complex subunit 5 C-terminal" evidence="5">
    <location>
        <begin position="380"/>
        <end position="554"/>
    </location>
</feature>
<comment type="caution">
    <text evidence="7">The sequence shown here is derived from an EMBL/GenBank/DDBJ whole genome shotgun (WGS) entry which is preliminary data.</text>
</comment>
<organism evidence="7 8">
    <name type="scientific">Rhodocollybia butyracea</name>
    <dbReference type="NCBI Taxonomy" id="206335"/>
    <lineage>
        <taxon>Eukaryota</taxon>
        <taxon>Fungi</taxon>
        <taxon>Dikarya</taxon>
        <taxon>Basidiomycota</taxon>
        <taxon>Agaricomycotina</taxon>
        <taxon>Agaricomycetes</taxon>
        <taxon>Agaricomycetidae</taxon>
        <taxon>Agaricales</taxon>
        <taxon>Marasmiineae</taxon>
        <taxon>Omphalotaceae</taxon>
        <taxon>Rhodocollybia</taxon>
    </lineage>
</organism>
<dbReference type="InterPro" id="IPR047088">
    <property type="entry name" value="ORC5_C"/>
</dbReference>
<dbReference type="InterPro" id="IPR020796">
    <property type="entry name" value="ORC5"/>
</dbReference>
<dbReference type="OrthoDB" id="365981at2759"/>
<comment type="subcellular location">
    <subcellularLocation>
        <location evidence="1">Nucleus</location>
    </subcellularLocation>
</comment>
<evidence type="ECO:0000259" key="5">
    <source>
        <dbReference type="Pfam" id="PF14630"/>
    </source>
</evidence>
<feature type="region of interest" description="Disordered" evidence="4">
    <location>
        <begin position="404"/>
        <end position="439"/>
    </location>
</feature>
<feature type="region of interest" description="Disordered" evidence="4">
    <location>
        <begin position="332"/>
        <end position="374"/>
    </location>
</feature>
<dbReference type="Pfam" id="PF14630">
    <property type="entry name" value="ORC5_C"/>
    <property type="match status" value="1"/>
</dbReference>
<evidence type="ECO:0000259" key="6">
    <source>
        <dbReference type="Pfam" id="PF21639"/>
    </source>
</evidence>
<evidence type="ECO:0000256" key="4">
    <source>
        <dbReference type="SAM" id="MobiDB-lite"/>
    </source>
</evidence>
<feature type="domain" description="ORC5 lid" evidence="6">
    <location>
        <begin position="218"/>
        <end position="258"/>
    </location>
</feature>
<sequence>MNSSLNQVVSLLEFSPPPFIFLNDPIAPKFTLQNLLPALKSNTRLVHVDSISCFGPRLLYDTILNGLAQHTPSWDDGCKNWSQDIANDSFDSFLHALKALHTSLSENGSKHLRLIVVIEKPERLRERMPDVIVPLTRLAELTKLDICVIFVSEARWQDIRPPLGAAMDPYYVDIPVPTKEVIIQHLMTVFASCSTTSSDVATASNTPHPYDPILIQAYRYFVQVLVDVCFLYTNDPHEIQYITAARWPGFIKPVLDGYRMNVNEGEEDTELEPPATEVLLRLTRHFKPSLSLALEQLYPRLTNAVDWARVNESTAVALAKDGLVFGEAEMEDIEEEEPVDDIFQSSPTRPRASKRIQDQKAALNPPSSDMRETLPLSTSLPRLSQFILIAAYIASMNPVKSDLRMFGRGPDGKKRRRRANRRQMANAKPRSGPAKIPQRFLGPSPFPLERLIAILGALVEENDPIAGELNQLEDEVPADGLDFRIPGERTDYEVTRVGVYASIAQLTSLRLLVRTTATDKLDGLSAMFKCGSGAASSYETILGLAKGLDIQLPDLLWDNAAMS</sequence>
<evidence type="ECO:0000256" key="3">
    <source>
        <dbReference type="ARBA" id="ARBA00023242"/>
    </source>
</evidence>
<evidence type="ECO:0000256" key="2">
    <source>
        <dbReference type="ARBA" id="ARBA00022705"/>
    </source>
</evidence>
<dbReference type="PANTHER" id="PTHR12705:SF0">
    <property type="entry name" value="ORIGIN RECOGNITION COMPLEX SUBUNIT 5"/>
    <property type="match status" value="1"/>
</dbReference>
<dbReference type="InterPro" id="IPR048866">
    <property type="entry name" value="ORC5_lid"/>
</dbReference>
<dbReference type="PANTHER" id="PTHR12705">
    <property type="entry name" value="ORIGIN RECOGNITION COMPLEX SUBUNIT 5"/>
    <property type="match status" value="1"/>
</dbReference>
<proteinExistence type="predicted"/>
<gene>
    <name evidence="7" type="ORF">BDP27DRAFT_1418752</name>
</gene>
<keyword evidence="8" id="KW-1185">Reference proteome</keyword>
<keyword evidence="2" id="KW-0235">DNA replication</keyword>
<evidence type="ECO:0000256" key="1">
    <source>
        <dbReference type="ARBA" id="ARBA00004123"/>
    </source>
</evidence>
<name>A0A9P5PSS0_9AGAR</name>
<dbReference type="AlphaFoldDB" id="A0A9P5PSS0"/>
<dbReference type="GO" id="GO:0005664">
    <property type="term" value="C:nuclear origin of replication recognition complex"/>
    <property type="evidence" value="ECO:0007669"/>
    <property type="project" value="TreeGrafter"/>
</dbReference>
<protein>
    <submittedName>
        <fullName evidence="7">Origin recognition complex subunit 5 C-terminus-domain-containing protein</fullName>
    </submittedName>
</protein>
<dbReference type="EMBL" id="JADNRY010000030">
    <property type="protein sequence ID" value="KAF9071639.1"/>
    <property type="molecule type" value="Genomic_DNA"/>
</dbReference>
<evidence type="ECO:0000313" key="7">
    <source>
        <dbReference type="EMBL" id="KAF9071639.1"/>
    </source>
</evidence>
<dbReference type="GO" id="GO:0006270">
    <property type="term" value="P:DNA replication initiation"/>
    <property type="evidence" value="ECO:0007669"/>
    <property type="project" value="TreeGrafter"/>
</dbReference>
<dbReference type="GO" id="GO:0003688">
    <property type="term" value="F:DNA replication origin binding"/>
    <property type="evidence" value="ECO:0007669"/>
    <property type="project" value="TreeGrafter"/>
</dbReference>
<evidence type="ECO:0000313" key="8">
    <source>
        <dbReference type="Proteomes" id="UP000772434"/>
    </source>
</evidence>
<reference evidence="7" key="1">
    <citation type="submission" date="2020-11" db="EMBL/GenBank/DDBJ databases">
        <authorList>
            <consortium name="DOE Joint Genome Institute"/>
            <person name="Ahrendt S."/>
            <person name="Riley R."/>
            <person name="Andreopoulos W."/>
            <person name="Labutti K."/>
            <person name="Pangilinan J."/>
            <person name="Ruiz-Duenas F.J."/>
            <person name="Barrasa J.M."/>
            <person name="Sanchez-Garcia M."/>
            <person name="Camarero S."/>
            <person name="Miyauchi S."/>
            <person name="Serrano A."/>
            <person name="Linde D."/>
            <person name="Babiker R."/>
            <person name="Drula E."/>
            <person name="Ayuso-Fernandez I."/>
            <person name="Pacheco R."/>
            <person name="Padilla G."/>
            <person name="Ferreira P."/>
            <person name="Barriuso J."/>
            <person name="Kellner H."/>
            <person name="Castanera R."/>
            <person name="Alfaro M."/>
            <person name="Ramirez L."/>
            <person name="Pisabarro A.G."/>
            <person name="Kuo A."/>
            <person name="Tritt A."/>
            <person name="Lipzen A."/>
            <person name="He G."/>
            <person name="Yan M."/>
            <person name="Ng V."/>
            <person name="Cullen D."/>
            <person name="Martin F."/>
            <person name="Rosso M.-N."/>
            <person name="Henrissat B."/>
            <person name="Hibbett D."/>
            <person name="Martinez A.T."/>
            <person name="Grigoriev I.V."/>
        </authorList>
    </citation>
    <scope>NUCLEOTIDE SEQUENCE</scope>
    <source>
        <strain evidence="7">AH 40177</strain>
    </source>
</reference>
<accession>A0A9P5PSS0</accession>
<dbReference type="Proteomes" id="UP000772434">
    <property type="component" value="Unassembled WGS sequence"/>
</dbReference>
<dbReference type="Pfam" id="PF21639">
    <property type="entry name" value="ORC5_lid"/>
    <property type="match status" value="1"/>
</dbReference>
<keyword evidence="3" id="KW-0539">Nucleus</keyword>